<evidence type="ECO:0000313" key="1">
    <source>
        <dbReference type="EMBL" id="EMP41419.1"/>
    </source>
</evidence>
<organism evidence="1 2">
    <name type="scientific">Chelonia mydas</name>
    <name type="common">Green sea-turtle</name>
    <name type="synonym">Chelonia agassizi</name>
    <dbReference type="NCBI Taxonomy" id="8469"/>
    <lineage>
        <taxon>Eukaryota</taxon>
        <taxon>Metazoa</taxon>
        <taxon>Chordata</taxon>
        <taxon>Craniata</taxon>
        <taxon>Vertebrata</taxon>
        <taxon>Euteleostomi</taxon>
        <taxon>Archelosauria</taxon>
        <taxon>Testudinata</taxon>
        <taxon>Testudines</taxon>
        <taxon>Cryptodira</taxon>
        <taxon>Durocryptodira</taxon>
        <taxon>Americhelydia</taxon>
        <taxon>Chelonioidea</taxon>
        <taxon>Cheloniidae</taxon>
        <taxon>Chelonia</taxon>
    </lineage>
</organism>
<feature type="non-terminal residue" evidence="1">
    <location>
        <position position="1"/>
    </location>
</feature>
<gene>
    <name evidence="1" type="ORF">UY3_01338</name>
</gene>
<dbReference type="SUPFAM" id="SSF50729">
    <property type="entry name" value="PH domain-like"/>
    <property type="match status" value="1"/>
</dbReference>
<proteinExistence type="predicted"/>
<protein>
    <submittedName>
        <fullName evidence="1">1-phosphatidylinositol-4,5-bisphosphate phosphodiesterase delta-3</fullName>
    </submittedName>
</protein>
<dbReference type="EMBL" id="KB491960">
    <property type="protein sequence ID" value="EMP41419.1"/>
    <property type="molecule type" value="Genomic_DNA"/>
</dbReference>
<dbReference type="Gene3D" id="2.30.29.30">
    <property type="entry name" value="Pleckstrin-homology domain (PH domain)/Phosphotyrosine-binding domain (PTB)"/>
    <property type="match status" value="1"/>
</dbReference>
<dbReference type="AlphaFoldDB" id="M7BW40"/>
<dbReference type="InterPro" id="IPR011993">
    <property type="entry name" value="PH-like_dom_sf"/>
</dbReference>
<accession>M7BW40</accession>
<dbReference type="STRING" id="8469.M7BW40"/>
<reference evidence="2" key="1">
    <citation type="journal article" date="2013" name="Nat. Genet.">
        <title>The draft genomes of soft-shell turtle and green sea turtle yield insights into the development and evolution of the turtle-specific body plan.</title>
        <authorList>
            <person name="Wang Z."/>
            <person name="Pascual-Anaya J."/>
            <person name="Zadissa A."/>
            <person name="Li W."/>
            <person name="Niimura Y."/>
            <person name="Huang Z."/>
            <person name="Li C."/>
            <person name="White S."/>
            <person name="Xiong Z."/>
            <person name="Fang D."/>
            <person name="Wang B."/>
            <person name="Ming Y."/>
            <person name="Chen Y."/>
            <person name="Zheng Y."/>
            <person name="Kuraku S."/>
            <person name="Pignatelli M."/>
            <person name="Herrero J."/>
            <person name="Beal K."/>
            <person name="Nozawa M."/>
            <person name="Li Q."/>
            <person name="Wang J."/>
            <person name="Zhang H."/>
            <person name="Yu L."/>
            <person name="Shigenobu S."/>
            <person name="Wang J."/>
            <person name="Liu J."/>
            <person name="Flicek P."/>
            <person name="Searle S."/>
            <person name="Wang J."/>
            <person name="Kuratani S."/>
            <person name="Yin Y."/>
            <person name="Aken B."/>
            <person name="Zhang G."/>
            <person name="Irie N."/>
        </authorList>
    </citation>
    <scope>NUCLEOTIDE SEQUENCE [LARGE SCALE GENOMIC DNA]</scope>
</reference>
<dbReference type="Proteomes" id="UP000031443">
    <property type="component" value="Unassembled WGS sequence"/>
</dbReference>
<sequence length="94" mass="10860">RMGSLPLLPAGLTDDEDIKVMLKGSFLWKIKSRRRKKERFYRLQEDGLTILSESCFKRARSKQISPQIFVLLNSPYVTCALLVLRHPEETQPIG</sequence>
<name>M7BW40_CHEMY</name>
<keyword evidence="2" id="KW-1185">Reference proteome</keyword>
<evidence type="ECO:0000313" key="2">
    <source>
        <dbReference type="Proteomes" id="UP000031443"/>
    </source>
</evidence>